<sequence length="263" mass="30924">MKDELRKLESYDEKLKGKLLDIQCRSMKYNLIFTGLQEQRDENCEMKIRQFIHNEMKITKPLEFGNIHRFGKSESRKLRPIIARFQYHSDLDVVKKAGLHLRGTYYGVNGQFPPEIEEQRRKLYPIAKQARKEKLKVVMKRDKLYINEKFVKPDEIADESEHKDIKTKNDDLDVIDLPGYKFVMKNRSHLNRVKSGGIVLGFKESLSDHISVVETDSKYILWFKIDKHVVKLQQDILCGIVYIPPENSVYCVGDPFSEIKVNF</sequence>
<dbReference type="AlphaFoldDB" id="A0A8S3RYC6"/>
<evidence type="ECO:0000313" key="1">
    <source>
        <dbReference type="EMBL" id="CAG2213346.1"/>
    </source>
</evidence>
<keyword evidence="2" id="KW-1185">Reference proteome</keyword>
<protein>
    <submittedName>
        <fullName evidence="1">Uncharacterized protein</fullName>
    </submittedName>
</protein>
<evidence type="ECO:0000313" key="2">
    <source>
        <dbReference type="Proteomes" id="UP000683360"/>
    </source>
</evidence>
<name>A0A8S3RYC6_MYTED</name>
<proteinExistence type="predicted"/>
<gene>
    <name evidence="1" type="ORF">MEDL_27265</name>
</gene>
<organism evidence="1 2">
    <name type="scientific">Mytilus edulis</name>
    <name type="common">Blue mussel</name>
    <dbReference type="NCBI Taxonomy" id="6550"/>
    <lineage>
        <taxon>Eukaryota</taxon>
        <taxon>Metazoa</taxon>
        <taxon>Spiralia</taxon>
        <taxon>Lophotrochozoa</taxon>
        <taxon>Mollusca</taxon>
        <taxon>Bivalvia</taxon>
        <taxon>Autobranchia</taxon>
        <taxon>Pteriomorphia</taxon>
        <taxon>Mytilida</taxon>
        <taxon>Mytiloidea</taxon>
        <taxon>Mytilidae</taxon>
        <taxon>Mytilinae</taxon>
        <taxon>Mytilus</taxon>
    </lineage>
</organism>
<accession>A0A8S3RYC6</accession>
<comment type="caution">
    <text evidence="1">The sequence shown here is derived from an EMBL/GenBank/DDBJ whole genome shotgun (WGS) entry which is preliminary data.</text>
</comment>
<dbReference type="Proteomes" id="UP000683360">
    <property type="component" value="Unassembled WGS sequence"/>
</dbReference>
<dbReference type="EMBL" id="CAJPWZ010001349">
    <property type="protein sequence ID" value="CAG2213346.1"/>
    <property type="molecule type" value="Genomic_DNA"/>
</dbReference>
<dbReference type="OrthoDB" id="5971988at2759"/>
<reference evidence="1" key="1">
    <citation type="submission" date="2021-03" db="EMBL/GenBank/DDBJ databases">
        <authorList>
            <person name="Bekaert M."/>
        </authorList>
    </citation>
    <scope>NUCLEOTIDE SEQUENCE</scope>
</reference>